<dbReference type="RefSeq" id="WP_380752154.1">
    <property type="nucleotide sequence ID" value="NZ_JBHULT010000009.1"/>
</dbReference>
<gene>
    <name evidence="1" type="ORF">ACFSTG_10375</name>
</gene>
<comment type="caution">
    <text evidence="1">The sequence shown here is derived from an EMBL/GenBank/DDBJ whole genome shotgun (WGS) entry which is preliminary data.</text>
</comment>
<proteinExistence type="predicted"/>
<evidence type="ECO:0000313" key="2">
    <source>
        <dbReference type="Proteomes" id="UP001597468"/>
    </source>
</evidence>
<dbReference type="PROSITE" id="PS51257">
    <property type="entry name" value="PROKAR_LIPOPROTEIN"/>
    <property type="match status" value="1"/>
</dbReference>
<keyword evidence="2" id="KW-1185">Reference proteome</keyword>
<dbReference type="EMBL" id="JBHULT010000009">
    <property type="protein sequence ID" value="MFD2518299.1"/>
    <property type="molecule type" value="Genomic_DNA"/>
</dbReference>
<sequence length="145" mass="16601">MNHKSHIKNPCTLLFLCLVFLFQSCSEKDNEKCDGACTEEYRTIIVKIVDSEDQPVALDSFKVVNLKNGRDLTIQVEEEVLQSIRERGSYPLFSDKYVQEYIQQQLDINFTGLIEGEEVVSEDYKVGADCCHVYHISGDLELTLE</sequence>
<protein>
    <submittedName>
        <fullName evidence="1">Uncharacterized protein</fullName>
    </submittedName>
</protein>
<evidence type="ECO:0000313" key="1">
    <source>
        <dbReference type="EMBL" id="MFD2518299.1"/>
    </source>
</evidence>
<reference evidence="2" key="1">
    <citation type="journal article" date="2019" name="Int. J. Syst. Evol. Microbiol.">
        <title>The Global Catalogue of Microorganisms (GCM) 10K type strain sequencing project: providing services to taxonomists for standard genome sequencing and annotation.</title>
        <authorList>
            <consortium name="The Broad Institute Genomics Platform"/>
            <consortium name="The Broad Institute Genome Sequencing Center for Infectious Disease"/>
            <person name="Wu L."/>
            <person name="Ma J."/>
        </authorList>
    </citation>
    <scope>NUCLEOTIDE SEQUENCE [LARGE SCALE GENOMIC DNA]</scope>
    <source>
        <strain evidence="2">KCTC 42585</strain>
    </source>
</reference>
<name>A0ABW5IZR0_9FLAO</name>
<accession>A0ABW5IZR0</accession>
<dbReference type="Proteomes" id="UP001597468">
    <property type="component" value="Unassembled WGS sequence"/>
</dbReference>
<organism evidence="1 2">
    <name type="scientific">Salinimicrobium flavum</name>
    <dbReference type="NCBI Taxonomy" id="1737065"/>
    <lineage>
        <taxon>Bacteria</taxon>
        <taxon>Pseudomonadati</taxon>
        <taxon>Bacteroidota</taxon>
        <taxon>Flavobacteriia</taxon>
        <taxon>Flavobacteriales</taxon>
        <taxon>Flavobacteriaceae</taxon>
        <taxon>Salinimicrobium</taxon>
    </lineage>
</organism>